<dbReference type="AlphaFoldDB" id="A0A835NMK4"/>
<dbReference type="Proteomes" id="UP000618051">
    <property type="component" value="Unassembled WGS sequence"/>
</dbReference>
<evidence type="ECO:0000256" key="5">
    <source>
        <dbReference type="SAM" id="MobiDB-lite"/>
    </source>
</evidence>
<evidence type="ECO:0000313" key="7">
    <source>
        <dbReference type="EMBL" id="KAI1241081.1"/>
    </source>
</evidence>
<feature type="repeat" description="ANK" evidence="3">
    <location>
        <begin position="257"/>
        <end position="289"/>
    </location>
</feature>
<accession>A0A835NMK4</accession>
<keyword evidence="2 3" id="KW-0040">ANK repeat</keyword>
<dbReference type="PANTHER" id="PTHR24166">
    <property type="entry name" value="ROLLING PEBBLES, ISOFORM B"/>
    <property type="match status" value="1"/>
</dbReference>
<feature type="compositionally biased region" description="Basic residues" evidence="5">
    <location>
        <begin position="320"/>
        <end position="330"/>
    </location>
</feature>
<dbReference type="Pfam" id="PF00023">
    <property type="entry name" value="Ank"/>
    <property type="match status" value="1"/>
</dbReference>
<feature type="repeat" description="ANK" evidence="3">
    <location>
        <begin position="224"/>
        <end position="256"/>
    </location>
</feature>
<comment type="caution">
    <text evidence="6">The sequence shown here is derived from an EMBL/GenBank/DDBJ whole genome shotgun (WGS) entry which is preliminary data.</text>
</comment>
<dbReference type="InterPro" id="IPR036770">
    <property type="entry name" value="Ankyrin_rpt-contain_sf"/>
</dbReference>
<reference evidence="7 8" key="2">
    <citation type="journal article" date="2021" name="J. Hered.">
        <title>Feather Gene Expression Elucidates the Developmental Basis of Plumage Iridescence in African Starlings.</title>
        <authorList>
            <person name="Rubenstein D.R."/>
            <person name="Corvelo A."/>
            <person name="MacManes M.D."/>
            <person name="Maia R."/>
            <person name="Narzisi G."/>
            <person name="Rousaki A."/>
            <person name="Vandenabeele P."/>
            <person name="Shawkey M.D."/>
            <person name="Solomon J."/>
        </authorList>
    </citation>
    <scope>NUCLEOTIDE SEQUENCE [LARGE SCALE GENOMIC DNA]</scope>
    <source>
        <strain evidence="7">SS15</strain>
    </source>
</reference>
<reference evidence="6" key="1">
    <citation type="submission" date="2020-10" db="EMBL/GenBank/DDBJ databases">
        <title>Feather gene expression reveals the developmental basis of iridescence in African starlings.</title>
        <authorList>
            <person name="Rubenstein D.R."/>
        </authorList>
    </citation>
    <scope>NUCLEOTIDE SEQUENCE</scope>
    <source>
        <strain evidence="6">SS15</strain>
        <tissue evidence="6">Liver</tissue>
    </source>
</reference>
<dbReference type="SUPFAM" id="SSF48403">
    <property type="entry name" value="Ankyrin repeat"/>
    <property type="match status" value="1"/>
</dbReference>
<feature type="compositionally biased region" description="Basic and acidic residues" evidence="5">
    <location>
        <begin position="331"/>
        <end position="347"/>
    </location>
</feature>
<feature type="repeat" description="ANK" evidence="3">
    <location>
        <begin position="92"/>
        <end position="124"/>
    </location>
</feature>
<feature type="coiled-coil region" evidence="4">
    <location>
        <begin position="813"/>
        <end position="840"/>
    </location>
</feature>
<feature type="compositionally biased region" description="Basic residues" evidence="5">
    <location>
        <begin position="743"/>
        <end position="756"/>
    </location>
</feature>
<feature type="region of interest" description="Disordered" evidence="5">
    <location>
        <begin position="320"/>
        <end position="437"/>
    </location>
</feature>
<keyword evidence="1" id="KW-0677">Repeat</keyword>
<protein>
    <recommendedName>
        <fullName evidence="9">Ankyrin repeat domain 6</fullName>
    </recommendedName>
</protein>
<dbReference type="PROSITE" id="PS50088">
    <property type="entry name" value="ANK_REPEAT"/>
    <property type="match status" value="6"/>
</dbReference>
<dbReference type="PANTHER" id="PTHR24166:SF48">
    <property type="entry name" value="PROTEIN VAPYRIN"/>
    <property type="match status" value="1"/>
</dbReference>
<dbReference type="Gene3D" id="1.25.40.20">
    <property type="entry name" value="Ankyrin repeat-containing domain"/>
    <property type="match status" value="3"/>
</dbReference>
<feature type="compositionally biased region" description="Polar residues" evidence="5">
    <location>
        <begin position="655"/>
        <end position="676"/>
    </location>
</feature>
<name>A0A835NMK4_9PASS</name>
<keyword evidence="4" id="KW-0175">Coiled coil</keyword>
<dbReference type="Pfam" id="PF12796">
    <property type="entry name" value="Ank_2"/>
    <property type="match status" value="2"/>
</dbReference>
<feature type="region of interest" description="Disordered" evidence="5">
    <location>
        <begin position="588"/>
        <end position="615"/>
    </location>
</feature>
<dbReference type="PRINTS" id="PR01415">
    <property type="entry name" value="ANKYRIN"/>
</dbReference>
<dbReference type="InterPro" id="IPR050889">
    <property type="entry name" value="Dendritic_Spine_Reg/Scaffold"/>
</dbReference>
<sequence length="992" mass="109690">MPRAVYRDLLLSSALGKLRRCKADVVGNVTCCSRRSQARAVTALGEQDRHLLETWDVVAVLSERLLVAAYKGQVENVVQLINRGAKVAVTKHGRTPLHLAAYKGHLHVVQVLLKAGCDLDIQDDGDQTALHRAAVVGNTDIIATLIQEGCALDRQDKDGNTALHEACWHGFSQSAKVLVKAGANVLAKNKAGNTPLHLACQNSHSQSTRVLLLGGSRADLKNNAGDTCLHVAARYNHLPIIRVLLSAFCSVHEKNQAGDTALHVAAALNHKKVVKLLLEAGADASVVNNAGQTPLEVARQHNNPEVALLLTKASQVSRFNRGRSLRKKRERLKEERRAQSVPRDEVVQSKQGSVSAADDTPSSDQPPEGKNNLKDKPRSASPDPKGKKSKKKKPKEKVSALSDPISPADQQTLPQPQKNVPKRRSKHHCSSPPPPHEVRAYQLYTLYRGKDGKVMQAPINGCRCEPLINKLENQLEATVEEIKAELGTVQDKMNIKLGQMESKTQHQLRVLDKLMAERLSAERTECLHRLQQHTELEKSEGEKRQISLVDELKTWCLLKIQNLELKLSGDSRSSRPKSTLSTCESLTETLDTDNNPHSAKDCKANQSVLQSEGSHQHSYITLPNSLLEDGGRSRVQMPEQSFGQHFCVKQDGALGTTTSGTEQQVMTGGPVSSSAPAQDVRPKDKAVSASTFHRFQQDLPSSELSGSKLRHVKVQAALQPVTEPAKTEPQSGYFIDKGTQTKKSSKSGQSRHKALHHAGAQQGQEPQPSAPPAPPLRDTSQALEITQYFFEAVSTQMEKWYERKIEEARCQANQRAQQDKAALKEHIKCLEEELSKLRTKDFFPGTLSRLSTFVPLNDSSCFFFPFCLQRGHQALGFFLTHLRRLHQILLENLEFCPVPSLVPVVIPIYRCAVSLCSLATLQKTTLKSRGVPSGNYNSRREREEFLHVLESQPKRVRHRSTAACLVMWKKSPAHPSILKLHGKERYTAAQGK</sequence>
<evidence type="ECO:0000313" key="8">
    <source>
        <dbReference type="Proteomes" id="UP000618051"/>
    </source>
</evidence>
<evidence type="ECO:0008006" key="9">
    <source>
        <dbReference type="Google" id="ProtNLM"/>
    </source>
</evidence>
<dbReference type="Pfam" id="PF13637">
    <property type="entry name" value="Ank_4"/>
    <property type="match status" value="1"/>
</dbReference>
<evidence type="ECO:0000256" key="3">
    <source>
        <dbReference type="PROSITE-ProRule" id="PRU00023"/>
    </source>
</evidence>
<feature type="repeat" description="ANK" evidence="3">
    <location>
        <begin position="191"/>
        <end position="223"/>
    </location>
</feature>
<dbReference type="InterPro" id="IPR002110">
    <property type="entry name" value="Ankyrin_rpt"/>
</dbReference>
<feature type="region of interest" description="Disordered" evidence="5">
    <location>
        <begin position="720"/>
        <end position="777"/>
    </location>
</feature>
<evidence type="ECO:0000256" key="1">
    <source>
        <dbReference type="ARBA" id="ARBA00022737"/>
    </source>
</evidence>
<feature type="repeat" description="ANK" evidence="3">
    <location>
        <begin position="158"/>
        <end position="190"/>
    </location>
</feature>
<dbReference type="OrthoDB" id="424503at2759"/>
<feature type="region of interest" description="Disordered" evidence="5">
    <location>
        <begin position="653"/>
        <end position="706"/>
    </location>
</feature>
<dbReference type="EMBL" id="JADDUC010000132">
    <property type="protein sequence ID" value="KAG0117685.1"/>
    <property type="molecule type" value="Genomic_DNA"/>
</dbReference>
<proteinExistence type="predicted"/>
<feature type="compositionally biased region" description="Polar residues" evidence="5">
    <location>
        <begin position="688"/>
        <end position="705"/>
    </location>
</feature>
<gene>
    <name evidence="7" type="ORF">IHE44_0009543</name>
    <name evidence="6" type="ORF">IHE44_002345</name>
</gene>
<feature type="compositionally biased region" description="Polar residues" evidence="5">
    <location>
        <begin position="604"/>
        <end position="615"/>
    </location>
</feature>
<evidence type="ECO:0000256" key="4">
    <source>
        <dbReference type="SAM" id="Coils"/>
    </source>
</evidence>
<evidence type="ECO:0000256" key="2">
    <source>
        <dbReference type="ARBA" id="ARBA00023043"/>
    </source>
</evidence>
<evidence type="ECO:0000313" key="6">
    <source>
        <dbReference type="EMBL" id="KAG0117685.1"/>
    </source>
</evidence>
<organism evidence="6">
    <name type="scientific">Lamprotornis superbus</name>
    <dbReference type="NCBI Taxonomy" id="245042"/>
    <lineage>
        <taxon>Eukaryota</taxon>
        <taxon>Metazoa</taxon>
        <taxon>Chordata</taxon>
        <taxon>Craniata</taxon>
        <taxon>Vertebrata</taxon>
        <taxon>Euteleostomi</taxon>
        <taxon>Archelosauria</taxon>
        <taxon>Archosauria</taxon>
        <taxon>Dinosauria</taxon>
        <taxon>Saurischia</taxon>
        <taxon>Theropoda</taxon>
        <taxon>Coelurosauria</taxon>
        <taxon>Aves</taxon>
        <taxon>Neognathae</taxon>
        <taxon>Neoaves</taxon>
        <taxon>Telluraves</taxon>
        <taxon>Australaves</taxon>
        <taxon>Passeriformes</taxon>
        <taxon>Sturnidae</taxon>
        <taxon>Lamprotornis</taxon>
    </lineage>
</organism>
<dbReference type="FunFam" id="1.25.40.20:FF:000357">
    <property type="entry name" value="ankyrin repeat domain-containing protein 6 isoform X1"/>
    <property type="match status" value="1"/>
</dbReference>
<dbReference type="FunFam" id="1.25.40.20:FF:000122">
    <property type="entry name" value="ankyrin repeat domain-containing protein 6"/>
    <property type="match status" value="1"/>
</dbReference>
<feature type="compositionally biased region" description="Basic residues" evidence="5">
    <location>
        <begin position="420"/>
        <end position="429"/>
    </location>
</feature>
<dbReference type="SMART" id="SM00248">
    <property type="entry name" value="ANK"/>
    <property type="match status" value="8"/>
</dbReference>
<feature type="compositionally biased region" description="Low complexity" evidence="5">
    <location>
        <begin position="758"/>
        <end position="767"/>
    </location>
</feature>
<reference evidence="7" key="3">
    <citation type="submission" date="2022-01" db="EMBL/GenBank/DDBJ databases">
        <authorList>
            <person name="Rubenstein D.R."/>
        </authorList>
    </citation>
    <scope>NUCLEOTIDE SEQUENCE</scope>
    <source>
        <strain evidence="7">SS15</strain>
        <tissue evidence="7">Liver</tissue>
    </source>
</reference>
<dbReference type="EMBL" id="JADDUC020000003">
    <property type="protein sequence ID" value="KAI1241081.1"/>
    <property type="molecule type" value="Genomic_DNA"/>
</dbReference>
<dbReference type="PROSITE" id="PS50297">
    <property type="entry name" value="ANK_REP_REGION"/>
    <property type="match status" value="6"/>
</dbReference>
<feature type="compositionally biased region" description="Polar residues" evidence="5">
    <location>
        <begin position="408"/>
        <end position="418"/>
    </location>
</feature>
<keyword evidence="8" id="KW-1185">Reference proteome</keyword>
<feature type="compositionally biased region" description="Polar residues" evidence="5">
    <location>
        <begin position="348"/>
        <end position="365"/>
    </location>
</feature>
<feature type="repeat" description="ANK" evidence="3">
    <location>
        <begin position="125"/>
        <end position="157"/>
    </location>
</feature>